<evidence type="ECO:0000259" key="8">
    <source>
        <dbReference type="PROSITE" id="PS50994"/>
    </source>
</evidence>
<dbReference type="SUPFAM" id="SSF57756">
    <property type="entry name" value="Retrovirus zinc finger-like domains"/>
    <property type="match status" value="1"/>
</dbReference>
<evidence type="ECO:0000256" key="2">
    <source>
        <dbReference type="ARBA" id="ARBA00022723"/>
    </source>
</evidence>
<dbReference type="Gene3D" id="3.30.420.10">
    <property type="entry name" value="Ribonuclease H-like superfamily/Ribonuclease H"/>
    <property type="match status" value="1"/>
</dbReference>
<evidence type="ECO:0000256" key="4">
    <source>
        <dbReference type="ARBA" id="ARBA00022801"/>
    </source>
</evidence>
<evidence type="ECO:0000313" key="9">
    <source>
        <dbReference type="EMBL" id="PNX95113.1"/>
    </source>
</evidence>
<keyword evidence="2" id="KW-0479">Metal-binding</keyword>
<dbReference type="GO" id="GO:0008270">
    <property type="term" value="F:zinc ion binding"/>
    <property type="evidence" value="ECO:0007669"/>
    <property type="project" value="UniProtKB-KW"/>
</dbReference>
<dbReference type="SUPFAM" id="SSF56672">
    <property type="entry name" value="DNA/RNA polymerases"/>
    <property type="match status" value="1"/>
</dbReference>
<dbReference type="InterPro" id="IPR054722">
    <property type="entry name" value="PolX-like_BBD"/>
</dbReference>
<dbReference type="GO" id="GO:0003676">
    <property type="term" value="F:nucleic acid binding"/>
    <property type="evidence" value="ECO:0007669"/>
    <property type="project" value="InterPro"/>
</dbReference>
<dbReference type="STRING" id="57577.A0A2K3MWC6"/>
<dbReference type="InterPro" id="IPR001878">
    <property type="entry name" value="Znf_CCHC"/>
</dbReference>
<sequence>MAEHTPLTSSPSSQKELVEFNTVTQLPIKLNSSNYPAWYKQIDSLLVARDLVGYVTGDTPCPPATIRLDGKTTTNPAYSFWIRQDKLLYIAFLGSCDTEARAIMASADTSREALLSLQRAFSNRSRSRIMSLKERLSSISKGNSSVLSYLQSIKSIGDELSLIGHPLDDLDLVIYALNGLGPSFREFTASIRTRDTPILFHELYDKLIDFELFLQRETQTTTLPVTANHVQRRNQGHNNRRGHSPRHQSATSNNKPLITCQYCERPGHSARDCRKIRGFQNKPRKPTAHVASSSYRPPPSWLFDSGASHHITNDLHNLSIKDEYHGTDNLQVANGNSLPISHVGSTSISTSSSPLHLSNVLFVPNVTQNLISVSQLCQTNKVSIEFFPWHFEVKDLHTRETLLRGLNEDNVYKLTPLQPQPQTSLAQTAPTLPLWHQRLGHPSLTTLLHALKTNNISFTGSSNKCIDCLSNKSHKLPFSKSSITSSYPLEIVYSDVWGPALVYSIDGFRYYVIFLDHFSKYVWLYPMKLKSDVALLFPIFKKLVEKQFNTKIKTLYSDNGGEFIKLRTYLQNHGISHLTTPPHTPEHNGLSERKHRHLTETARCLINHAALPSHFWSHAFLTAAYLINRLPTPVLNMSTPYHILFKHSPNYTKLKTFGCLCFPWLKPYTHNKLEARSEPCIFLGYSMTQSAYICYNFKNNKTFVSRHVQFVENIFPFCRDTHGQPIPSTTPMNSTTLPLTSFIPNPTTQPPPCNPNPTTTPSPNLPSPNPTSPELQQSTPNTSLPNPTPSESQSHNQSLNLPHEHTLSTSQSAAEASLPAPFAETHSMTTRGKAGIFKPKKLFSVTKYPLPPSIEPTCVTQALQHTEWKEAMSDEFSALMKNGTWSLVPPQPHFNVISNKWVFRLKRNPDGSISRYKARLVAKGFHQRPGIDYKDTFSPVIKPQTIKMVLCIALSKGWSLMQMDVNNAFLNGTLNEEVYMSQPHGFVHQTYPNYVCKLHKSLYGLKQAPRAWYDALHSFVVNCGFTKSKSDPSLFIYQRDYIVAYFLVYVDDILLTGNSSKFLHTFKTSLAAKFSLKDMGSPSHFLGVELLPTSEGIFLSQQHYIRDVLQKGNMFDAKLVCTPMATSNPPRSESATLSCDASLYRSIIGSLHYLSITRPDVAFAVNKLSQHMQAPTANNMQALKRVMRYLKHTISHGLNLVRTTTLHLTAFCDADWGGDTTDRKSTGAYIVYFGPNAISWSCKKQSTVARSSTEAEYRTIGSTTTELLWLQQLLSELGIRISEPPTIFTYNIGANYLCVNPVFHTRMKHLAIDYHFVRDLVAKKELQVSHVPSSHQLADLLTKPLSRTRHQFLTSKIGVVEPSSILRGRKGAISSS</sequence>
<dbReference type="Pfam" id="PF07727">
    <property type="entry name" value="RVT_2"/>
    <property type="match status" value="1"/>
</dbReference>
<feature type="domain" description="Integrase catalytic" evidence="8">
    <location>
        <begin position="484"/>
        <end position="648"/>
    </location>
</feature>
<dbReference type="SMART" id="SM00343">
    <property type="entry name" value="ZnF_C2HC"/>
    <property type="match status" value="1"/>
</dbReference>
<evidence type="ECO:0000256" key="3">
    <source>
        <dbReference type="ARBA" id="ARBA00022750"/>
    </source>
</evidence>
<evidence type="ECO:0000313" key="10">
    <source>
        <dbReference type="Proteomes" id="UP000236291"/>
    </source>
</evidence>
<dbReference type="EMBL" id="ASHM01013143">
    <property type="protein sequence ID" value="PNX95113.1"/>
    <property type="molecule type" value="Genomic_DNA"/>
</dbReference>
<accession>A0A2K3MWC6</accession>
<dbReference type="PANTHER" id="PTHR42648:SF26">
    <property type="entry name" value="INTEGRASE CATALYTIC DOMAIN-CONTAINING PROTEIN"/>
    <property type="match status" value="1"/>
</dbReference>
<dbReference type="InterPro" id="IPR036397">
    <property type="entry name" value="RNaseH_sf"/>
</dbReference>
<feature type="compositionally biased region" description="Basic residues" evidence="6">
    <location>
        <begin position="232"/>
        <end position="246"/>
    </location>
</feature>
<protein>
    <submittedName>
        <fullName evidence="9">Copia-type polyprotein</fullName>
    </submittedName>
</protein>
<evidence type="ECO:0000256" key="5">
    <source>
        <dbReference type="PROSITE-ProRule" id="PRU00047"/>
    </source>
</evidence>
<keyword evidence="4" id="KW-0378">Hydrolase</keyword>
<dbReference type="InterPro" id="IPR001584">
    <property type="entry name" value="Integrase_cat-core"/>
</dbReference>
<dbReference type="InterPro" id="IPR043502">
    <property type="entry name" value="DNA/RNA_pol_sf"/>
</dbReference>
<evidence type="ECO:0000256" key="6">
    <source>
        <dbReference type="SAM" id="MobiDB-lite"/>
    </source>
</evidence>
<feature type="compositionally biased region" description="Pro residues" evidence="6">
    <location>
        <begin position="747"/>
        <end position="771"/>
    </location>
</feature>
<dbReference type="Pfam" id="PF22936">
    <property type="entry name" value="Pol_BBD"/>
    <property type="match status" value="1"/>
</dbReference>
<dbReference type="GO" id="GO:0004190">
    <property type="term" value="F:aspartic-type endopeptidase activity"/>
    <property type="evidence" value="ECO:0007669"/>
    <property type="project" value="UniProtKB-KW"/>
</dbReference>
<dbReference type="SUPFAM" id="SSF53098">
    <property type="entry name" value="Ribonuclease H-like"/>
    <property type="match status" value="1"/>
</dbReference>
<dbReference type="PROSITE" id="PS50994">
    <property type="entry name" value="INTEGRASE"/>
    <property type="match status" value="1"/>
</dbReference>
<dbReference type="Pfam" id="PF25597">
    <property type="entry name" value="SH3_retrovirus"/>
    <property type="match status" value="1"/>
</dbReference>
<keyword evidence="5" id="KW-0863">Zinc-finger</keyword>
<dbReference type="PANTHER" id="PTHR42648">
    <property type="entry name" value="TRANSPOSASE, PUTATIVE-RELATED"/>
    <property type="match status" value="1"/>
</dbReference>
<organism evidence="9 10">
    <name type="scientific">Trifolium pratense</name>
    <name type="common">Red clover</name>
    <dbReference type="NCBI Taxonomy" id="57577"/>
    <lineage>
        <taxon>Eukaryota</taxon>
        <taxon>Viridiplantae</taxon>
        <taxon>Streptophyta</taxon>
        <taxon>Embryophyta</taxon>
        <taxon>Tracheophyta</taxon>
        <taxon>Spermatophyta</taxon>
        <taxon>Magnoliopsida</taxon>
        <taxon>eudicotyledons</taxon>
        <taxon>Gunneridae</taxon>
        <taxon>Pentapetalae</taxon>
        <taxon>rosids</taxon>
        <taxon>fabids</taxon>
        <taxon>Fabales</taxon>
        <taxon>Fabaceae</taxon>
        <taxon>Papilionoideae</taxon>
        <taxon>50 kb inversion clade</taxon>
        <taxon>NPAAA clade</taxon>
        <taxon>Hologalegina</taxon>
        <taxon>IRL clade</taxon>
        <taxon>Trifolieae</taxon>
        <taxon>Trifolium</taxon>
    </lineage>
</organism>
<evidence type="ECO:0000256" key="1">
    <source>
        <dbReference type="ARBA" id="ARBA00022670"/>
    </source>
</evidence>
<feature type="region of interest" description="Disordered" evidence="6">
    <location>
        <begin position="725"/>
        <end position="798"/>
    </location>
</feature>
<dbReference type="Pfam" id="PF00665">
    <property type="entry name" value="rve"/>
    <property type="match status" value="1"/>
</dbReference>
<comment type="caution">
    <text evidence="9">The sequence shown here is derived from an EMBL/GenBank/DDBJ whole genome shotgun (WGS) entry which is preliminary data.</text>
</comment>
<reference evidence="9 10" key="1">
    <citation type="journal article" date="2014" name="Am. J. Bot.">
        <title>Genome assembly and annotation for red clover (Trifolium pratense; Fabaceae).</title>
        <authorList>
            <person name="Istvanek J."/>
            <person name="Jaros M."/>
            <person name="Krenek A."/>
            <person name="Repkova J."/>
        </authorList>
    </citation>
    <scope>NUCLEOTIDE SEQUENCE [LARGE SCALE GENOMIC DNA]</scope>
    <source>
        <strain evidence="10">cv. Tatra</strain>
        <tissue evidence="9">Young leaves</tissue>
    </source>
</reference>
<dbReference type="GO" id="GO:0006508">
    <property type="term" value="P:proteolysis"/>
    <property type="evidence" value="ECO:0007669"/>
    <property type="project" value="UniProtKB-KW"/>
</dbReference>
<keyword evidence="1" id="KW-0645">Protease</keyword>
<dbReference type="InterPro" id="IPR057670">
    <property type="entry name" value="SH3_retrovirus"/>
</dbReference>
<dbReference type="PROSITE" id="PS50158">
    <property type="entry name" value="ZF_CCHC"/>
    <property type="match status" value="1"/>
</dbReference>
<dbReference type="Pfam" id="PF14223">
    <property type="entry name" value="Retrotran_gag_2"/>
    <property type="match status" value="1"/>
</dbReference>
<feature type="compositionally biased region" description="Polar residues" evidence="6">
    <location>
        <begin position="726"/>
        <end position="743"/>
    </location>
</feature>
<dbReference type="InterPro" id="IPR013103">
    <property type="entry name" value="RVT_2"/>
</dbReference>
<feature type="domain" description="CCHC-type" evidence="7">
    <location>
        <begin position="260"/>
        <end position="275"/>
    </location>
</feature>
<dbReference type="Proteomes" id="UP000236291">
    <property type="component" value="Unassembled WGS sequence"/>
</dbReference>
<keyword evidence="3" id="KW-0064">Aspartyl protease</keyword>
<dbReference type="InterPro" id="IPR039537">
    <property type="entry name" value="Retrotran_Ty1/copia-like"/>
</dbReference>
<name>A0A2K3MWC6_TRIPR</name>
<dbReference type="Pfam" id="PF13976">
    <property type="entry name" value="gag_pre-integrs"/>
    <property type="match status" value="1"/>
</dbReference>
<dbReference type="CDD" id="cd09272">
    <property type="entry name" value="RNase_HI_RT_Ty1"/>
    <property type="match status" value="1"/>
</dbReference>
<dbReference type="GO" id="GO:0015074">
    <property type="term" value="P:DNA integration"/>
    <property type="evidence" value="ECO:0007669"/>
    <property type="project" value="InterPro"/>
</dbReference>
<dbReference type="InterPro" id="IPR036875">
    <property type="entry name" value="Znf_CCHC_sf"/>
</dbReference>
<dbReference type="InterPro" id="IPR012337">
    <property type="entry name" value="RNaseH-like_sf"/>
</dbReference>
<dbReference type="InterPro" id="IPR025724">
    <property type="entry name" value="GAG-pre-integrase_dom"/>
</dbReference>
<gene>
    <name evidence="9" type="ORF">L195_g018296</name>
</gene>
<feature type="compositionally biased region" description="Low complexity" evidence="6">
    <location>
        <begin position="778"/>
        <end position="792"/>
    </location>
</feature>
<evidence type="ECO:0000259" key="7">
    <source>
        <dbReference type="PROSITE" id="PS50158"/>
    </source>
</evidence>
<reference evidence="9 10" key="2">
    <citation type="journal article" date="2017" name="Front. Plant Sci.">
        <title>Gene Classification and Mining of Molecular Markers Useful in Red Clover (Trifolium pratense) Breeding.</title>
        <authorList>
            <person name="Istvanek J."/>
            <person name="Dluhosova J."/>
            <person name="Dluhos P."/>
            <person name="Patkova L."/>
            <person name="Nedelnik J."/>
            <person name="Repkova J."/>
        </authorList>
    </citation>
    <scope>NUCLEOTIDE SEQUENCE [LARGE SCALE GENOMIC DNA]</scope>
    <source>
        <strain evidence="10">cv. Tatra</strain>
        <tissue evidence="9">Young leaves</tissue>
    </source>
</reference>
<feature type="region of interest" description="Disordered" evidence="6">
    <location>
        <begin position="232"/>
        <end position="253"/>
    </location>
</feature>
<keyword evidence="5" id="KW-0862">Zinc</keyword>
<proteinExistence type="predicted"/>